<evidence type="ECO:0000313" key="2">
    <source>
        <dbReference type="Proteomes" id="UP001182304"/>
    </source>
</evidence>
<reference evidence="1" key="1">
    <citation type="submission" date="2022-07" db="EMBL/GenBank/DDBJ databases">
        <title>Sequence of Pasteurella multocoda 17BRD-035.</title>
        <authorList>
            <person name="Roy Chowdhury P."/>
            <person name="Alhamami T."/>
            <person name="Trott D.J."/>
            <person name="Djordvevic S.P."/>
        </authorList>
    </citation>
    <scope>NUCLEOTIDE SEQUENCE</scope>
    <source>
        <strain evidence="1">17BRD-035</strain>
    </source>
</reference>
<accession>A0AAW8VA63</accession>
<sequence>MNAQIQNYDLNRYAYTLQDVVELINEHDESGIQGFDYLTNYFIAAVYAYKSCAEFSLEEAEYNLEILEENGANFDKYKALELLK</sequence>
<dbReference type="RefSeq" id="WP_223132025.1">
    <property type="nucleotide sequence ID" value="NZ_CP082272.1"/>
</dbReference>
<protein>
    <recommendedName>
        <fullName evidence="3">Phage protein</fullName>
    </recommendedName>
</protein>
<gene>
    <name evidence="1" type="ORF">NQF69_11445</name>
</gene>
<dbReference type="EMBL" id="JANIEN010000021">
    <property type="protein sequence ID" value="MDT3453375.1"/>
    <property type="molecule type" value="Genomic_DNA"/>
</dbReference>
<dbReference type="Proteomes" id="UP001182304">
    <property type="component" value="Unassembled WGS sequence"/>
</dbReference>
<proteinExistence type="predicted"/>
<evidence type="ECO:0008006" key="3">
    <source>
        <dbReference type="Google" id="ProtNLM"/>
    </source>
</evidence>
<organism evidence="1 2">
    <name type="scientific">Pasteurella multocida</name>
    <dbReference type="NCBI Taxonomy" id="747"/>
    <lineage>
        <taxon>Bacteria</taxon>
        <taxon>Pseudomonadati</taxon>
        <taxon>Pseudomonadota</taxon>
        <taxon>Gammaproteobacteria</taxon>
        <taxon>Pasteurellales</taxon>
        <taxon>Pasteurellaceae</taxon>
        <taxon>Pasteurella</taxon>
    </lineage>
</organism>
<name>A0AAW8VA63_PASMD</name>
<dbReference type="AlphaFoldDB" id="A0AAW8VA63"/>
<evidence type="ECO:0000313" key="1">
    <source>
        <dbReference type="EMBL" id="MDT3453375.1"/>
    </source>
</evidence>
<comment type="caution">
    <text evidence="1">The sequence shown here is derived from an EMBL/GenBank/DDBJ whole genome shotgun (WGS) entry which is preliminary data.</text>
</comment>